<evidence type="ECO:0000256" key="4">
    <source>
        <dbReference type="ARBA" id="ARBA00022801"/>
    </source>
</evidence>
<gene>
    <name evidence="10" type="ORF">GCM10010178_11310</name>
</gene>
<evidence type="ECO:0000256" key="7">
    <source>
        <dbReference type="SAM" id="MobiDB-lite"/>
    </source>
</evidence>
<keyword evidence="3 8" id="KW-0812">Transmembrane</keyword>
<evidence type="ECO:0000259" key="9">
    <source>
        <dbReference type="Pfam" id="PF01694"/>
    </source>
</evidence>
<evidence type="ECO:0000313" key="10">
    <source>
        <dbReference type="EMBL" id="GGU20837.1"/>
    </source>
</evidence>
<feature type="transmembrane region" description="Helical" evidence="8">
    <location>
        <begin position="193"/>
        <end position="211"/>
    </location>
</feature>
<dbReference type="Proteomes" id="UP000649573">
    <property type="component" value="Unassembled WGS sequence"/>
</dbReference>
<dbReference type="PANTHER" id="PTHR43731">
    <property type="entry name" value="RHOMBOID PROTEASE"/>
    <property type="match status" value="1"/>
</dbReference>
<keyword evidence="4" id="KW-0378">Hydrolase</keyword>
<dbReference type="InterPro" id="IPR035952">
    <property type="entry name" value="Rhomboid-like_sf"/>
</dbReference>
<sequence>MSNAPVPPDGPIGAEPETPVCARHSDRPTRLRCTRCDRPACPECLRDAAVGMQCVDCVNEGKRSVRGARTLVGAEDSGRRVLITPILIALNVLAYLVTVVQSGSVQDNDRSDLFQTLSLIPPFAAAGEYWRFVTSGFLHFGLLHLALNMAVLYIVGNHVEPELGRLRFVGVYFLSLLGGSAAAFYFGSVCQNLAGASGAVFGLMGALLVVWRRKKRDISTVVVVVVINLVSNFFTNASLLGHLGGSVIGGLLTLAMVKAPRETRNVYTTVAFTLAILLLLGMFALRTAQLDTLSEIAAETLRTCR</sequence>
<dbReference type="PANTHER" id="PTHR43731:SF14">
    <property type="entry name" value="PRESENILIN-ASSOCIATED RHOMBOID-LIKE PROTEIN, MITOCHONDRIAL"/>
    <property type="match status" value="1"/>
</dbReference>
<evidence type="ECO:0000256" key="6">
    <source>
        <dbReference type="ARBA" id="ARBA00023136"/>
    </source>
</evidence>
<keyword evidence="11" id="KW-1185">Reference proteome</keyword>
<dbReference type="SUPFAM" id="SSF57845">
    <property type="entry name" value="B-box zinc-binding domain"/>
    <property type="match status" value="1"/>
</dbReference>
<evidence type="ECO:0000256" key="5">
    <source>
        <dbReference type="ARBA" id="ARBA00022989"/>
    </source>
</evidence>
<comment type="similarity">
    <text evidence="2">Belongs to the peptidase S54 family.</text>
</comment>
<accession>A0ABQ2UDY8</accession>
<evidence type="ECO:0000256" key="3">
    <source>
        <dbReference type="ARBA" id="ARBA00022692"/>
    </source>
</evidence>
<reference evidence="11" key="1">
    <citation type="journal article" date="2019" name="Int. J. Syst. Evol. Microbiol.">
        <title>The Global Catalogue of Microorganisms (GCM) 10K type strain sequencing project: providing services to taxonomists for standard genome sequencing and annotation.</title>
        <authorList>
            <consortium name="The Broad Institute Genomics Platform"/>
            <consortium name="The Broad Institute Genome Sequencing Center for Infectious Disease"/>
            <person name="Wu L."/>
            <person name="Ma J."/>
        </authorList>
    </citation>
    <scope>NUCLEOTIDE SEQUENCE [LARGE SCALE GENOMIC DNA]</scope>
    <source>
        <strain evidence="11">JCM 3296</strain>
    </source>
</reference>
<dbReference type="SUPFAM" id="SSF144091">
    <property type="entry name" value="Rhomboid-like"/>
    <property type="match status" value="1"/>
</dbReference>
<proteinExistence type="inferred from homology"/>
<feature type="transmembrane region" description="Helical" evidence="8">
    <location>
        <begin position="81"/>
        <end position="100"/>
    </location>
</feature>
<feature type="transmembrane region" description="Helical" evidence="8">
    <location>
        <begin position="218"/>
        <end position="234"/>
    </location>
</feature>
<evidence type="ECO:0000256" key="2">
    <source>
        <dbReference type="ARBA" id="ARBA00009045"/>
    </source>
</evidence>
<comment type="subcellular location">
    <subcellularLocation>
        <location evidence="1">Membrane</location>
        <topology evidence="1">Multi-pass membrane protein</topology>
    </subcellularLocation>
</comment>
<dbReference type="Pfam" id="PF01694">
    <property type="entry name" value="Rhomboid"/>
    <property type="match status" value="1"/>
</dbReference>
<dbReference type="RefSeq" id="WP_189252464.1">
    <property type="nucleotide sequence ID" value="NZ_BMRE01000002.1"/>
</dbReference>
<name>A0ABQ2UDY8_9PSEU</name>
<comment type="caution">
    <text evidence="10">The sequence shown here is derived from an EMBL/GenBank/DDBJ whole genome shotgun (WGS) entry which is preliminary data.</text>
</comment>
<dbReference type="Gene3D" id="1.20.1540.10">
    <property type="entry name" value="Rhomboid-like"/>
    <property type="match status" value="1"/>
</dbReference>
<evidence type="ECO:0000313" key="11">
    <source>
        <dbReference type="Proteomes" id="UP000649573"/>
    </source>
</evidence>
<feature type="transmembrane region" description="Helical" evidence="8">
    <location>
        <begin position="168"/>
        <end position="187"/>
    </location>
</feature>
<feature type="transmembrane region" description="Helical" evidence="8">
    <location>
        <begin position="137"/>
        <end position="156"/>
    </location>
</feature>
<feature type="compositionally biased region" description="Pro residues" evidence="7">
    <location>
        <begin position="1"/>
        <end position="10"/>
    </location>
</feature>
<evidence type="ECO:0000256" key="1">
    <source>
        <dbReference type="ARBA" id="ARBA00004141"/>
    </source>
</evidence>
<dbReference type="InterPro" id="IPR022764">
    <property type="entry name" value="Peptidase_S54_rhomboid_dom"/>
</dbReference>
<feature type="transmembrane region" description="Helical" evidence="8">
    <location>
        <begin position="266"/>
        <end position="285"/>
    </location>
</feature>
<protein>
    <submittedName>
        <fullName evidence="10">Rhomboid family protein</fullName>
    </submittedName>
</protein>
<evidence type="ECO:0000256" key="8">
    <source>
        <dbReference type="SAM" id="Phobius"/>
    </source>
</evidence>
<keyword evidence="6 8" id="KW-0472">Membrane</keyword>
<keyword evidence="5 8" id="KW-1133">Transmembrane helix</keyword>
<dbReference type="EMBL" id="BMRE01000002">
    <property type="protein sequence ID" value="GGU20837.1"/>
    <property type="molecule type" value="Genomic_DNA"/>
</dbReference>
<feature type="domain" description="Peptidase S54 rhomboid" evidence="9">
    <location>
        <begin position="127"/>
        <end position="257"/>
    </location>
</feature>
<organism evidence="10 11">
    <name type="scientific">Lentzea flava</name>
    <dbReference type="NCBI Taxonomy" id="103732"/>
    <lineage>
        <taxon>Bacteria</taxon>
        <taxon>Bacillati</taxon>
        <taxon>Actinomycetota</taxon>
        <taxon>Actinomycetes</taxon>
        <taxon>Pseudonocardiales</taxon>
        <taxon>Pseudonocardiaceae</taxon>
        <taxon>Lentzea</taxon>
    </lineage>
</organism>
<feature type="region of interest" description="Disordered" evidence="7">
    <location>
        <begin position="1"/>
        <end position="24"/>
    </location>
</feature>
<dbReference type="InterPro" id="IPR050925">
    <property type="entry name" value="Rhomboid_protease_S54"/>
</dbReference>